<proteinExistence type="predicted"/>
<dbReference type="RefSeq" id="WP_319160921.1">
    <property type="nucleotide sequence ID" value="NZ_CP138359.1"/>
</dbReference>
<evidence type="ECO:0000256" key="1">
    <source>
        <dbReference type="SAM" id="MobiDB-lite"/>
    </source>
</evidence>
<protein>
    <submittedName>
        <fullName evidence="2">Uncharacterized protein</fullName>
    </submittedName>
</protein>
<dbReference type="KEGG" id="sbil:SANBI_001777"/>
<evidence type="ECO:0000313" key="2">
    <source>
        <dbReference type="EMBL" id="WPF84058.1"/>
    </source>
</evidence>
<name>A0AAF0ZCB6_9MICO</name>
<accession>A0AAF0ZCB6</accession>
<gene>
    <name evidence="2" type="ORF">SANBI_001777</name>
</gene>
<dbReference type="EMBL" id="CP138359">
    <property type="protein sequence ID" value="WPF84058.1"/>
    <property type="molecule type" value="Genomic_DNA"/>
</dbReference>
<reference evidence="3" key="1">
    <citation type="submission" date="2023-11" db="EMBL/GenBank/DDBJ databases">
        <authorList>
            <person name="Helweg L.P."/>
            <person name="Kiel A."/>
            <person name="Hitz F."/>
            <person name="Ruckert-Reed C."/>
            <person name="Busche T."/>
            <person name="Kaltschmidt B."/>
            <person name="Kaltschmidt C."/>
        </authorList>
    </citation>
    <scope>NUCLEOTIDE SEQUENCE [LARGE SCALE GENOMIC DNA]</scope>
    <source>
        <strain evidence="3">4.1</strain>
    </source>
</reference>
<sequence length="60" mass="6481">MSESAVPEPSATPARETDSLQAAADAIHDEHPEFDEVPVIEADETVPPRPEEEIADADRV</sequence>
<feature type="compositionally biased region" description="Basic and acidic residues" evidence="1">
    <location>
        <begin position="49"/>
        <end position="60"/>
    </location>
</feature>
<evidence type="ECO:0000313" key="3">
    <source>
        <dbReference type="Proteomes" id="UP001304340"/>
    </source>
</evidence>
<feature type="region of interest" description="Disordered" evidence="1">
    <location>
        <begin position="1"/>
        <end position="60"/>
    </location>
</feature>
<organism evidence="2 3">
    <name type="scientific">Sanguibacter biliveldensis</name>
    <dbReference type="NCBI Taxonomy" id="3030830"/>
    <lineage>
        <taxon>Bacteria</taxon>
        <taxon>Bacillati</taxon>
        <taxon>Actinomycetota</taxon>
        <taxon>Actinomycetes</taxon>
        <taxon>Micrococcales</taxon>
        <taxon>Sanguibacteraceae</taxon>
        <taxon>Sanguibacter</taxon>
    </lineage>
</organism>
<dbReference type="AlphaFoldDB" id="A0AAF0ZCB6"/>
<feature type="compositionally biased region" description="Acidic residues" evidence="1">
    <location>
        <begin position="32"/>
        <end position="44"/>
    </location>
</feature>
<dbReference type="Proteomes" id="UP001304340">
    <property type="component" value="Chromosome"/>
</dbReference>
<keyword evidence="3" id="KW-1185">Reference proteome</keyword>